<dbReference type="InterPro" id="IPR019191">
    <property type="entry name" value="Essential_protein_Yae1_N"/>
</dbReference>
<feature type="domain" description="Ketoreductase" evidence="5">
    <location>
        <begin position="8"/>
        <end position="203"/>
    </location>
</feature>
<dbReference type="SUPFAM" id="SSF51735">
    <property type="entry name" value="NAD(P)-binding Rossmann-fold domains"/>
    <property type="match status" value="1"/>
</dbReference>
<dbReference type="InterPro" id="IPR020904">
    <property type="entry name" value="Sc_DH/Rdtase_CS"/>
</dbReference>
<feature type="compositionally biased region" description="Low complexity" evidence="4">
    <location>
        <begin position="368"/>
        <end position="378"/>
    </location>
</feature>
<dbReference type="Pfam" id="PF09811">
    <property type="entry name" value="Yae1_N"/>
    <property type="match status" value="1"/>
</dbReference>
<dbReference type="eggNOG" id="KOG0725">
    <property type="taxonomic scope" value="Eukaryota"/>
</dbReference>
<evidence type="ECO:0000256" key="1">
    <source>
        <dbReference type="ARBA" id="ARBA00006484"/>
    </source>
</evidence>
<keyword evidence="2" id="KW-0521">NADP</keyword>
<dbReference type="InterPro" id="IPR002347">
    <property type="entry name" value="SDR_fam"/>
</dbReference>
<dbReference type="STRING" id="759272.G0SEE9"/>
<evidence type="ECO:0000256" key="2">
    <source>
        <dbReference type="ARBA" id="ARBA00022857"/>
    </source>
</evidence>
<dbReference type="InterPro" id="IPR036291">
    <property type="entry name" value="NAD(P)-bd_dom_sf"/>
</dbReference>
<dbReference type="PANTHER" id="PTHR42760">
    <property type="entry name" value="SHORT-CHAIN DEHYDROGENASES/REDUCTASES FAMILY MEMBER"/>
    <property type="match status" value="1"/>
</dbReference>
<feature type="compositionally biased region" description="Basic and acidic residues" evidence="4">
    <location>
        <begin position="346"/>
        <end position="367"/>
    </location>
</feature>
<gene>
    <name evidence="6" type="ORF">CTHT_0063500</name>
</gene>
<dbReference type="OrthoDB" id="47007at2759"/>
<dbReference type="GO" id="GO:0006633">
    <property type="term" value="P:fatty acid biosynthetic process"/>
    <property type="evidence" value="ECO:0007669"/>
    <property type="project" value="TreeGrafter"/>
</dbReference>
<dbReference type="Pfam" id="PF00106">
    <property type="entry name" value="adh_short"/>
    <property type="match status" value="1"/>
</dbReference>
<organism evidence="7">
    <name type="scientific">Chaetomium thermophilum (strain DSM 1495 / CBS 144.50 / IMI 039719)</name>
    <name type="common">Thermochaetoides thermophila</name>
    <dbReference type="NCBI Taxonomy" id="759272"/>
    <lineage>
        <taxon>Eukaryota</taxon>
        <taxon>Fungi</taxon>
        <taxon>Dikarya</taxon>
        <taxon>Ascomycota</taxon>
        <taxon>Pezizomycotina</taxon>
        <taxon>Sordariomycetes</taxon>
        <taxon>Sordariomycetidae</taxon>
        <taxon>Sordariales</taxon>
        <taxon>Chaetomiaceae</taxon>
        <taxon>Thermochaetoides</taxon>
    </lineage>
</organism>
<dbReference type="SMART" id="SM00822">
    <property type="entry name" value="PKS_KR"/>
    <property type="match status" value="1"/>
</dbReference>
<dbReference type="Gene3D" id="3.40.50.720">
    <property type="entry name" value="NAD(P)-binding Rossmann-like Domain"/>
    <property type="match status" value="1"/>
</dbReference>
<keyword evidence="3" id="KW-0560">Oxidoreductase</keyword>
<dbReference type="OMA" id="HTPLMEV"/>
<dbReference type="HOGENOM" id="CLU_606919_0_0_1"/>
<feature type="compositionally biased region" description="Polar residues" evidence="4">
    <location>
        <begin position="384"/>
        <end position="401"/>
    </location>
</feature>
<comment type="similarity">
    <text evidence="1">Belongs to the short-chain dehydrogenases/reductases (SDR) family.</text>
</comment>
<reference evidence="6 7" key="1">
    <citation type="journal article" date="2011" name="Cell">
        <title>Insight into structure and assembly of the nuclear pore complex by utilizing the genome of a eukaryotic thermophile.</title>
        <authorList>
            <person name="Amlacher S."/>
            <person name="Sarges P."/>
            <person name="Flemming D."/>
            <person name="van Noort V."/>
            <person name="Kunze R."/>
            <person name="Devos D.P."/>
            <person name="Arumugam M."/>
            <person name="Bork P."/>
            <person name="Hurt E."/>
        </authorList>
    </citation>
    <scope>NUCLEOTIDE SEQUENCE [LARGE SCALE GENOMIC DNA]</scope>
    <source>
        <strain evidence="7">DSM 1495 / CBS 144.50 / IMI 039719</strain>
    </source>
</reference>
<evidence type="ECO:0000256" key="4">
    <source>
        <dbReference type="SAM" id="MobiDB-lite"/>
    </source>
</evidence>
<proteinExistence type="inferred from homology"/>
<dbReference type="RefSeq" id="XP_006696657.1">
    <property type="nucleotide sequence ID" value="XM_006696594.1"/>
</dbReference>
<keyword evidence="7" id="KW-1185">Reference proteome</keyword>
<protein>
    <recommendedName>
        <fullName evidence="5">Ketoreductase domain-containing protein</fullName>
    </recommendedName>
</protein>
<evidence type="ECO:0000313" key="7">
    <source>
        <dbReference type="Proteomes" id="UP000008066"/>
    </source>
</evidence>
<dbReference type="PRINTS" id="PR00080">
    <property type="entry name" value="SDRFAMILY"/>
</dbReference>
<dbReference type="PROSITE" id="PS00061">
    <property type="entry name" value="ADH_SHORT"/>
    <property type="match status" value="1"/>
</dbReference>
<dbReference type="CDD" id="cd05233">
    <property type="entry name" value="SDR_c"/>
    <property type="match status" value="1"/>
</dbReference>
<dbReference type="InterPro" id="IPR057326">
    <property type="entry name" value="KR_dom"/>
</dbReference>
<dbReference type="PANTHER" id="PTHR42760:SF111">
    <property type="entry name" value="3-OXOACYL-(ACYL-CARRIER-PROTEIN) REDUCTASE (AFU_ORTHOLOGUE AFUA_1G10100)"/>
    <property type="match status" value="1"/>
</dbReference>
<evidence type="ECO:0000313" key="6">
    <source>
        <dbReference type="EMBL" id="EGS18326.1"/>
    </source>
</evidence>
<feature type="compositionally biased region" description="Basic and acidic residues" evidence="4">
    <location>
        <begin position="487"/>
        <end position="498"/>
    </location>
</feature>
<dbReference type="GO" id="GO:0048038">
    <property type="term" value="F:quinone binding"/>
    <property type="evidence" value="ECO:0007669"/>
    <property type="project" value="TreeGrafter"/>
</dbReference>
<evidence type="ECO:0000259" key="5">
    <source>
        <dbReference type="SMART" id="SM00822"/>
    </source>
</evidence>
<feature type="compositionally biased region" description="Polar residues" evidence="4">
    <location>
        <begin position="250"/>
        <end position="262"/>
    </location>
</feature>
<evidence type="ECO:0000256" key="3">
    <source>
        <dbReference type="ARBA" id="ARBA00023002"/>
    </source>
</evidence>
<dbReference type="EMBL" id="GL988046">
    <property type="protein sequence ID" value="EGS18326.1"/>
    <property type="molecule type" value="Genomic_DNA"/>
</dbReference>
<accession>G0SEE9</accession>
<dbReference type="AlphaFoldDB" id="G0SEE9"/>
<dbReference type="GeneID" id="18260388"/>
<dbReference type="GO" id="GO:0016616">
    <property type="term" value="F:oxidoreductase activity, acting on the CH-OH group of donors, NAD or NADP as acceptor"/>
    <property type="evidence" value="ECO:0007669"/>
    <property type="project" value="TreeGrafter"/>
</dbReference>
<sequence>MSRPLEGKLAIVTGSSRGVGAAIATNLASKGANIVLNYTSPSSTPLASSLAQKLSEQHNIHVFPIPVDLSSPSGPATLISLVREHFTTHFPSKPFQIDILINNAGIARNAPIENVTIEDFEATYRTNVLAPLLLVQAALPYLPNDRSGRIVNISSVSSSCGFVTQSVYGGSKAALEAMTRTWARELSSRATVNAVNPGPVEGPMYRANPPQFLEGIKGWVMHTPLMEVTEQDGNESSRMTTTSPSRSQTLSTQPQPSIPTVNNATVSEVNDTADLFDDLLTLEDRFYNQGYEQGLVDGIAAGRAEGRQIGLERGFQRFLEAGRLQGKAIVWACRLRAAQKIQGKDGVGEGIKRNGVEAGPREGDREGQTSSQQPTLTSTKEDQLSSPTTSSKPNDSSNSQEYIPPSRIPLPPLISSNPRIERHITSLYALSETESLSVENTDEAVDAFDGRMKRAQGKVKLIERIIHEEKITGTNGEGSTNGGQKGRRTEIEEGRDGNAGRCSSQTRGV</sequence>
<dbReference type="Proteomes" id="UP000008066">
    <property type="component" value="Unassembled WGS sequence"/>
</dbReference>
<feature type="region of interest" description="Disordered" evidence="4">
    <location>
        <begin position="229"/>
        <end position="262"/>
    </location>
</feature>
<feature type="compositionally biased region" description="Gly residues" evidence="4">
    <location>
        <begin position="475"/>
        <end position="484"/>
    </location>
</feature>
<dbReference type="FunFam" id="3.40.50.720:FF:000374">
    <property type="entry name" value="3-oxoacyl-(Acyl-carrier-protein) reductase"/>
    <property type="match status" value="1"/>
</dbReference>
<feature type="compositionally biased region" description="Low complexity" evidence="4">
    <location>
        <begin position="236"/>
        <end position="249"/>
    </location>
</feature>
<feature type="region of interest" description="Disordered" evidence="4">
    <location>
        <begin position="346"/>
        <end position="414"/>
    </location>
</feature>
<name>G0SEE9_CHATD</name>
<dbReference type="PRINTS" id="PR00081">
    <property type="entry name" value="GDHRDH"/>
</dbReference>
<dbReference type="KEGG" id="cthr:CTHT_0063500"/>
<feature type="region of interest" description="Disordered" evidence="4">
    <location>
        <begin position="470"/>
        <end position="509"/>
    </location>
</feature>